<keyword evidence="2" id="KW-0472">Membrane</keyword>
<accession>A0AA38X9C0</accession>
<evidence type="ECO:0000256" key="1">
    <source>
        <dbReference type="SAM" id="MobiDB-lite"/>
    </source>
</evidence>
<dbReference type="AlphaFoldDB" id="A0AA38X9C0"/>
<dbReference type="PANTHER" id="PTHR28060">
    <property type="entry name" value="ATP SYNTHASE SUBUNIT J, MITOCHONDRIAL"/>
    <property type="match status" value="1"/>
</dbReference>
<proteinExistence type="predicted"/>
<dbReference type="Proteomes" id="UP001172673">
    <property type="component" value="Unassembled WGS sequence"/>
</dbReference>
<keyword evidence="2" id="KW-1133">Transmembrane helix</keyword>
<gene>
    <name evidence="3" type="primary">ATP18</name>
    <name evidence="3" type="ORF">H2200_006941</name>
</gene>
<evidence type="ECO:0000313" key="4">
    <source>
        <dbReference type="Proteomes" id="UP001172673"/>
    </source>
</evidence>
<dbReference type="PANTHER" id="PTHR28060:SF1">
    <property type="entry name" value="ATP SYNTHASE SUBUNIT J, MITOCHONDRIAL"/>
    <property type="match status" value="1"/>
</dbReference>
<dbReference type="Pfam" id="PF04911">
    <property type="entry name" value="ATP-synt_J"/>
    <property type="match status" value="1"/>
</dbReference>
<sequence>MPAWPKKFPGKLGTSSAAGDTGGNIELMCDTAEPLIPFYVAGVVVLYGINAGANAMMASDEYKNDPRNPNPAKPESPSAGH</sequence>
<feature type="region of interest" description="Disordered" evidence="1">
    <location>
        <begin position="60"/>
        <end position="81"/>
    </location>
</feature>
<feature type="region of interest" description="Disordered" evidence="1">
    <location>
        <begin position="1"/>
        <end position="23"/>
    </location>
</feature>
<protein>
    <submittedName>
        <fullName evidence="3">Atp18 subunit J of the mitochondrial F1F0 ATP synthase</fullName>
    </submittedName>
</protein>
<feature type="transmembrane region" description="Helical" evidence="2">
    <location>
        <begin position="36"/>
        <end position="57"/>
    </location>
</feature>
<evidence type="ECO:0000313" key="3">
    <source>
        <dbReference type="EMBL" id="KAJ9609169.1"/>
    </source>
</evidence>
<reference evidence="3" key="1">
    <citation type="submission" date="2022-10" db="EMBL/GenBank/DDBJ databases">
        <title>Culturing micro-colonial fungi from biological soil crusts in the Mojave desert and describing Neophaeococcomyces mojavensis, and introducing the new genera and species Taxawa tesnikishii.</title>
        <authorList>
            <person name="Kurbessoian T."/>
            <person name="Stajich J.E."/>
        </authorList>
    </citation>
    <scope>NUCLEOTIDE SEQUENCE</scope>
    <source>
        <strain evidence="3">TK_41</strain>
    </source>
</reference>
<keyword evidence="2" id="KW-0812">Transmembrane</keyword>
<comment type="caution">
    <text evidence="3">The sequence shown here is derived from an EMBL/GenBank/DDBJ whole genome shotgun (WGS) entry which is preliminary data.</text>
</comment>
<keyword evidence="4" id="KW-1185">Reference proteome</keyword>
<dbReference type="GO" id="GO:0046933">
    <property type="term" value="F:proton-transporting ATP synthase activity, rotational mechanism"/>
    <property type="evidence" value="ECO:0007669"/>
    <property type="project" value="TreeGrafter"/>
</dbReference>
<dbReference type="EMBL" id="JAPDRK010000009">
    <property type="protein sequence ID" value="KAJ9609169.1"/>
    <property type="molecule type" value="Genomic_DNA"/>
</dbReference>
<dbReference type="InterPro" id="IPR006995">
    <property type="entry name" value="ATP_synth_F0_jsu"/>
</dbReference>
<evidence type="ECO:0000256" key="2">
    <source>
        <dbReference type="SAM" id="Phobius"/>
    </source>
</evidence>
<dbReference type="GO" id="GO:0045259">
    <property type="term" value="C:proton-transporting ATP synthase complex"/>
    <property type="evidence" value="ECO:0007669"/>
    <property type="project" value="InterPro"/>
</dbReference>
<organism evidence="3 4">
    <name type="scientific">Cladophialophora chaetospira</name>
    <dbReference type="NCBI Taxonomy" id="386627"/>
    <lineage>
        <taxon>Eukaryota</taxon>
        <taxon>Fungi</taxon>
        <taxon>Dikarya</taxon>
        <taxon>Ascomycota</taxon>
        <taxon>Pezizomycotina</taxon>
        <taxon>Eurotiomycetes</taxon>
        <taxon>Chaetothyriomycetidae</taxon>
        <taxon>Chaetothyriales</taxon>
        <taxon>Herpotrichiellaceae</taxon>
        <taxon>Cladophialophora</taxon>
    </lineage>
</organism>
<name>A0AA38X9C0_9EURO</name>